<gene>
    <name evidence="2" type="ORF">BJZ21_001189</name>
</gene>
<evidence type="ECO:0000313" key="3">
    <source>
        <dbReference type="Proteomes" id="UP000535511"/>
    </source>
</evidence>
<proteinExistence type="predicted"/>
<reference evidence="2 3" key="1">
    <citation type="submission" date="2020-07" db="EMBL/GenBank/DDBJ databases">
        <title>Sequencing the genomes of 1000 actinobacteria strains.</title>
        <authorList>
            <person name="Klenk H.-P."/>
        </authorList>
    </citation>
    <scope>NUCLEOTIDE SEQUENCE [LARGE SCALE GENOMIC DNA]</scope>
    <source>
        <strain evidence="2 3">DSM 21350</strain>
    </source>
</reference>
<dbReference type="RefSeq" id="WP_179662899.1">
    <property type="nucleotide sequence ID" value="NZ_JACCBG010000001.1"/>
</dbReference>
<feature type="transmembrane region" description="Helical" evidence="1">
    <location>
        <begin position="102"/>
        <end position="120"/>
    </location>
</feature>
<feature type="transmembrane region" description="Helical" evidence="1">
    <location>
        <begin position="186"/>
        <end position="205"/>
    </location>
</feature>
<evidence type="ECO:0008006" key="4">
    <source>
        <dbReference type="Google" id="ProtNLM"/>
    </source>
</evidence>
<feature type="transmembrane region" description="Helical" evidence="1">
    <location>
        <begin position="67"/>
        <end position="90"/>
    </location>
</feature>
<protein>
    <recommendedName>
        <fullName evidence="4">DUF998 domain-containing protein</fullName>
    </recommendedName>
</protein>
<organism evidence="2 3">
    <name type="scientific">Nocardioides panaciterrulae</name>
    <dbReference type="NCBI Taxonomy" id="661492"/>
    <lineage>
        <taxon>Bacteria</taxon>
        <taxon>Bacillati</taxon>
        <taxon>Actinomycetota</taxon>
        <taxon>Actinomycetes</taxon>
        <taxon>Propionibacteriales</taxon>
        <taxon>Nocardioidaceae</taxon>
        <taxon>Nocardioides</taxon>
    </lineage>
</organism>
<comment type="caution">
    <text evidence="2">The sequence shown here is derived from an EMBL/GenBank/DDBJ whole genome shotgun (WGS) entry which is preliminary data.</text>
</comment>
<evidence type="ECO:0000313" key="2">
    <source>
        <dbReference type="EMBL" id="NYD41106.1"/>
    </source>
</evidence>
<sequence length="226" mass="24138">MCFSVQADLVAGAALVPVGVLSLREVKRLDELPFAALPLLFALHQLVEAVVWAGIDGDVGAGWAHAAALVYLGYALVVLPTLVPLSLLLLEPRRGRLRISPFVLLGLVVSVALLLGLLAQPVGVAPHPHAVEYQTGVTHGLWWAVLYVVAVIGPALLSGYRSIVVFGVLNLVGLVGAAVLYQSVFASLWCVYAALVSVLVLVHMIRRRRLRDPERLGETAWPAARA</sequence>
<keyword evidence="1" id="KW-0472">Membrane</keyword>
<feature type="transmembrane region" description="Helical" evidence="1">
    <location>
        <begin position="35"/>
        <end position="55"/>
    </location>
</feature>
<keyword evidence="1" id="KW-1133">Transmembrane helix</keyword>
<dbReference type="Proteomes" id="UP000535511">
    <property type="component" value="Unassembled WGS sequence"/>
</dbReference>
<feature type="transmembrane region" description="Helical" evidence="1">
    <location>
        <begin position="164"/>
        <end position="180"/>
    </location>
</feature>
<evidence type="ECO:0000256" key="1">
    <source>
        <dbReference type="SAM" id="Phobius"/>
    </source>
</evidence>
<name>A0A7Y9JAH1_9ACTN</name>
<dbReference type="AlphaFoldDB" id="A0A7Y9JAH1"/>
<dbReference type="Pfam" id="PF20334">
    <property type="entry name" value="DUF6629"/>
    <property type="match status" value="1"/>
</dbReference>
<dbReference type="InterPro" id="IPR046737">
    <property type="entry name" value="DUF6629"/>
</dbReference>
<accession>A0A7Y9JAH1</accession>
<feature type="transmembrane region" description="Helical" evidence="1">
    <location>
        <begin position="140"/>
        <end position="157"/>
    </location>
</feature>
<keyword evidence="1" id="KW-0812">Transmembrane</keyword>
<keyword evidence="3" id="KW-1185">Reference proteome</keyword>
<dbReference type="EMBL" id="JACCBG010000001">
    <property type="protein sequence ID" value="NYD41106.1"/>
    <property type="molecule type" value="Genomic_DNA"/>
</dbReference>